<sequence length="502" mass="56890">MEPFSLASHPLITSFDDPETELSYLDGLSGKTSLQIDQLLQFLARVHRRSNQLRSPIYTLPTEVLSYIFQNTRSSYQTGEDLGYTEASDPSRGWDEFPPVDCSAVVLSSICSHWRQVALDTPKLWTSVTLRIQSRKVPSHASLLQHHLTQAKSLDISLNIIFSANRNPRLLESISHILFSPKYLDRIKTLRLKNPPPQWIPLLPQLSRVQTLCLIYPRSLRGDTHLNLHSQSLRRLHLAGGAWISVDFSEYVALIRQCPNLIGCYSHYSANQEGLLELSSNHPLVFNHLTSFTWSVSAGINDGTIAQNIFLPALRRLRLIAPDFVAEDPVIGFIQKHSKTLLSLELEQFAEWTIREYTVLIRHDMPCLLALTVTAQLSSLPGCIKALSLKEEEQAEGRILLPKLKSLRLNEDGMDDPDTDMDRLAPLTLEMLQMRKAGDDFEFEVDIPDMGAEFYQVVWPEEVQESFKSYLANHRVKVTQNSEIPEFLESGPEDSSDSSSDR</sequence>
<evidence type="ECO:0000313" key="2">
    <source>
        <dbReference type="EMBL" id="KAF5362158.1"/>
    </source>
</evidence>
<feature type="region of interest" description="Disordered" evidence="1">
    <location>
        <begin position="481"/>
        <end position="502"/>
    </location>
</feature>
<organism evidence="2 3">
    <name type="scientific">Leucocoprinus leucothites</name>
    <dbReference type="NCBI Taxonomy" id="201217"/>
    <lineage>
        <taxon>Eukaryota</taxon>
        <taxon>Fungi</taxon>
        <taxon>Dikarya</taxon>
        <taxon>Basidiomycota</taxon>
        <taxon>Agaricomycotina</taxon>
        <taxon>Agaricomycetes</taxon>
        <taxon>Agaricomycetidae</taxon>
        <taxon>Agaricales</taxon>
        <taxon>Agaricineae</taxon>
        <taxon>Agaricaceae</taxon>
        <taxon>Leucocoprinus</taxon>
    </lineage>
</organism>
<dbReference type="AlphaFoldDB" id="A0A8H5GC05"/>
<gene>
    <name evidence="2" type="ORF">D9756_002154</name>
</gene>
<dbReference type="EMBL" id="JAACJO010000002">
    <property type="protein sequence ID" value="KAF5362158.1"/>
    <property type="molecule type" value="Genomic_DNA"/>
</dbReference>
<dbReference type="Proteomes" id="UP000559027">
    <property type="component" value="Unassembled WGS sequence"/>
</dbReference>
<accession>A0A8H5GC05</accession>
<keyword evidence="3" id="KW-1185">Reference proteome</keyword>
<evidence type="ECO:0008006" key="4">
    <source>
        <dbReference type="Google" id="ProtNLM"/>
    </source>
</evidence>
<dbReference type="OrthoDB" id="2269034at2759"/>
<dbReference type="Gene3D" id="1.20.1280.50">
    <property type="match status" value="1"/>
</dbReference>
<proteinExistence type="predicted"/>
<comment type="caution">
    <text evidence="2">The sequence shown here is derived from an EMBL/GenBank/DDBJ whole genome shotgun (WGS) entry which is preliminary data.</text>
</comment>
<protein>
    <recommendedName>
        <fullName evidence="4">F-box domain-containing protein</fullName>
    </recommendedName>
</protein>
<reference evidence="2 3" key="1">
    <citation type="journal article" date="2020" name="ISME J.">
        <title>Uncovering the hidden diversity of litter-decomposition mechanisms in mushroom-forming fungi.</title>
        <authorList>
            <person name="Floudas D."/>
            <person name="Bentzer J."/>
            <person name="Ahren D."/>
            <person name="Johansson T."/>
            <person name="Persson P."/>
            <person name="Tunlid A."/>
        </authorList>
    </citation>
    <scope>NUCLEOTIDE SEQUENCE [LARGE SCALE GENOMIC DNA]</scope>
    <source>
        <strain evidence="2 3">CBS 146.42</strain>
    </source>
</reference>
<name>A0A8H5GC05_9AGAR</name>
<evidence type="ECO:0000256" key="1">
    <source>
        <dbReference type="SAM" id="MobiDB-lite"/>
    </source>
</evidence>
<evidence type="ECO:0000313" key="3">
    <source>
        <dbReference type="Proteomes" id="UP000559027"/>
    </source>
</evidence>